<reference evidence="1 2" key="1">
    <citation type="submission" date="2015-03" db="EMBL/GenBank/DDBJ databases">
        <title>Draft genome of the nematode, Opisthorchis viverrini.</title>
        <authorList>
            <person name="Mitreva M."/>
        </authorList>
    </citation>
    <scope>NUCLEOTIDE SEQUENCE [LARGE SCALE GENOMIC DNA]</scope>
    <source>
        <strain evidence="1">Khon Kaen</strain>
    </source>
</reference>
<dbReference type="Proteomes" id="UP000243686">
    <property type="component" value="Unassembled WGS sequence"/>
</dbReference>
<evidence type="ECO:0000313" key="2">
    <source>
        <dbReference type="Proteomes" id="UP000243686"/>
    </source>
</evidence>
<accession>A0A1S8X8Q3</accession>
<dbReference type="EMBL" id="KV891610">
    <property type="protein sequence ID" value="OON23104.1"/>
    <property type="molecule type" value="Genomic_DNA"/>
</dbReference>
<gene>
    <name evidence="1" type="ORF">X801_00986</name>
</gene>
<dbReference type="AlphaFoldDB" id="A0A1S8X8Q3"/>
<protein>
    <recommendedName>
        <fullName evidence="3">Innexin</fullName>
    </recommendedName>
</protein>
<organism evidence="1 2">
    <name type="scientific">Opisthorchis viverrini</name>
    <name type="common">Southeast Asian liver fluke</name>
    <dbReference type="NCBI Taxonomy" id="6198"/>
    <lineage>
        <taxon>Eukaryota</taxon>
        <taxon>Metazoa</taxon>
        <taxon>Spiralia</taxon>
        <taxon>Lophotrochozoa</taxon>
        <taxon>Platyhelminthes</taxon>
        <taxon>Trematoda</taxon>
        <taxon>Digenea</taxon>
        <taxon>Opisthorchiida</taxon>
        <taxon>Opisthorchiata</taxon>
        <taxon>Opisthorchiidae</taxon>
        <taxon>Opisthorchis</taxon>
    </lineage>
</organism>
<keyword evidence="2" id="KW-1185">Reference proteome</keyword>
<sequence length="131" mass="14956">MCDLPYRSRHRHGGVQGHLLLQAQSRNVWIKPLWAMNTILPVRRVNYIKQYLKALRLISSTEERDCARFVNNTLGADGVFILHVVSKIASDLIALDVTATLWRNYRQAKITGTEEDVNRLLETVNRSSAVV</sequence>
<proteinExistence type="predicted"/>
<name>A0A1S8X8Q3_OPIVI</name>
<evidence type="ECO:0000313" key="1">
    <source>
        <dbReference type="EMBL" id="OON23104.1"/>
    </source>
</evidence>
<evidence type="ECO:0008006" key="3">
    <source>
        <dbReference type="Google" id="ProtNLM"/>
    </source>
</evidence>